<keyword evidence="1" id="KW-0812">Transmembrane</keyword>
<evidence type="ECO:0000256" key="1">
    <source>
        <dbReference type="SAM" id="Phobius"/>
    </source>
</evidence>
<reference evidence="2" key="1">
    <citation type="journal article" date="2014" name="Int. J. Syst. Evol. Microbiol.">
        <title>Complete genome sequence of Corynebacterium casei LMG S-19264T (=DSM 44701T), isolated from a smear-ripened cheese.</title>
        <authorList>
            <consortium name="US DOE Joint Genome Institute (JGI-PGF)"/>
            <person name="Walter F."/>
            <person name="Albersmeier A."/>
            <person name="Kalinowski J."/>
            <person name="Ruckert C."/>
        </authorList>
    </citation>
    <scope>NUCLEOTIDE SEQUENCE</scope>
    <source>
        <strain evidence="2">CCM 7684</strain>
    </source>
</reference>
<accession>A0A8J3DZB7</accession>
<dbReference type="EMBL" id="BMCP01000008">
    <property type="protein sequence ID" value="GGE54695.1"/>
    <property type="molecule type" value="Genomic_DNA"/>
</dbReference>
<organism evidence="2 3">
    <name type="scientific">Agaricicola taiwanensis</name>
    <dbReference type="NCBI Taxonomy" id="591372"/>
    <lineage>
        <taxon>Bacteria</taxon>
        <taxon>Pseudomonadati</taxon>
        <taxon>Pseudomonadota</taxon>
        <taxon>Alphaproteobacteria</taxon>
        <taxon>Rhodobacterales</taxon>
        <taxon>Paracoccaceae</taxon>
        <taxon>Agaricicola</taxon>
    </lineage>
</organism>
<feature type="transmembrane region" description="Helical" evidence="1">
    <location>
        <begin position="21"/>
        <end position="42"/>
    </location>
</feature>
<gene>
    <name evidence="2" type="ORF">GCM10007276_34650</name>
</gene>
<evidence type="ECO:0000313" key="3">
    <source>
        <dbReference type="Proteomes" id="UP000602745"/>
    </source>
</evidence>
<keyword evidence="3" id="KW-1185">Reference proteome</keyword>
<name>A0A8J3DZB7_9RHOB</name>
<reference evidence="2" key="2">
    <citation type="submission" date="2020-09" db="EMBL/GenBank/DDBJ databases">
        <authorList>
            <person name="Sun Q."/>
            <person name="Sedlacek I."/>
        </authorList>
    </citation>
    <scope>NUCLEOTIDE SEQUENCE</scope>
    <source>
        <strain evidence="2">CCM 7684</strain>
    </source>
</reference>
<proteinExistence type="predicted"/>
<keyword evidence="1" id="KW-0472">Membrane</keyword>
<dbReference type="Proteomes" id="UP000602745">
    <property type="component" value="Unassembled WGS sequence"/>
</dbReference>
<dbReference type="AlphaFoldDB" id="A0A8J3DZB7"/>
<keyword evidence="1" id="KW-1133">Transmembrane helix</keyword>
<comment type="caution">
    <text evidence="2">The sequence shown here is derived from an EMBL/GenBank/DDBJ whole genome shotgun (WGS) entry which is preliminary data.</text>
</comment>
<evidence type="ECO:0000313" key="2">
    <source>
        <dbReference type="EMBL" id="GGE54695.1"/>
    </source>
</evidence>
<protein>
    <submittedName>
        <fullName evidence="2">Uncharacterized protein</fullName>
    </submittedName>
</protein>
<sequence length="48" mass="5365">MLKAKHDIAGRRSEMHSVMQNPVMIYVAVAILMGGLNILFMYSNAARD</sequence>